<dbReference type="Proteomes" id="UP000238274">
    <property type="component" value="Unassembled WGS sequence"/>
</dbReference>
<evidence type="ECO:0000313" key="9">
    <source>
        <dbReference type="Proteomes" id="UP000238274"/>
    </source>
</evidence>
<gene>
    <name evidence="8" type="ORF">PSHT_15632</name>
</gene>
<evidence type="ECO:0000256" key="4">
    <source>
        <dbReference type="ARBA" id="ARBA00022989"/>
    </source>
</evidence>
<dbReference type="AlphaFoldDB" id="A0A2S4UE21"/>
<keyword evidence="3 6" id="KW-0812">Transmembrane</keyword>
<reference evidence="9" key="3">
    <citation type="journal article" date="2018" name="Mol. Plant Microbe Interact.">
        <title>Genome sequence resources for the wheat stripe rust pathogen (Puccinia striiformis f. sp. tritici) and the barley stripe rust pathogen (Puccinia striiformis f. sp. hordei).</title>
        <authorList>
            <person name="Xia C."/>
            <person name="Wang M."/>
            <person name="Yin C."/>
            <person name="Cornejo O.E."/>
            <person name="Hulbert S.H."/>
            <person name="Chen X."/>
        </authorList>
    </citation>
    <scope>NUCLEOTIDE SEQUENCE [LARGE SCALE GENOMIC DNA]</scope>
    <source>
        <strain evidence="9">93TX-2</strain>
    </source>
</reference>
<protein>
    <recommendedName>
        <fullName evidence="7">DUF202 domain-containing protein</fullName>
    </recommendedName>
</protein>
<evidence type="ECO:0000256" key="5">
    <source>
        <dbReference type="ARBA" id="ARBA00023136"/>
    </source>
</evidence>
<keyword evidence="2" id="KW-1003">Cell membrane</keyword>
<feature type="domain" description="DUF202" evidence="7">
    <location>
        <begin position="27"/>
        <end position="106"/>
    </location>
</feature>
<comment type="subcellular location">
    <subcellularLocation>
        <location evidence="1">Cell membrane</location>
        <topology evidence="1">Multi-pass membrane protein</topology>
    </subcellularLocation>
</comment>
<evidence type="ECO:0000259" key="7">
    <source>
        <dbReference type="Pfam" id="PF02656"/>
    </source>
</evidence>
<accession>A0A2S4UE21</accession>
<organism evidence="8 9">
    <name type="scientific">Puccinia striiformis</name>
    <dbReference type="NCBI Taxonomy" id="27350"/>
    <lineage>
        <taxon>Eukaryota</taxon>
        <taxon>Fungi</taxon>
        <taxon>Dikarya</taxon>
        <taxon>Basidiomycota</taxon>
        <taxon>Pucciniomycotina</taxon>
        <taxon>Pucciniomycetes</taxon>
        <taxon>Pucciniales</taxon>
        <taxon>Pucciniaceae</taxon>
        <taxon>Puccinia</taxon>
    </lineage>
</organism>
<evidence type="ECO:0000313" key="8">
    <source>
        <dbReference type="EMBL" id="POV95499.1"/>
    </source>
</evidence>
<dbReference type="PANTHER" id="PTHR34187:SF2">
    <property type="entry name" value="DUF202 DOMAIN-CONTAINING PROTEIN"/>
    <property type="match status" value="1"/>
</dbReference>
<sequence length="141" mass="15746">MPSVHSPLTSWPLNSPSIIPNEGSTARDHLGQDRTWLQWIRLSSLSLLVALATYLNFALTSEDDDDGDDDHGTKPILTFEVKFIIISGLAVFLPLVGWCEFLSVHRSMSMKRAVVQSEVFPGFVIVLTCSILIMFIFCTNF</sequence>
<reference evidence="9" key="2">
    <citation type="journal article" date="2018" name="BMC Genomics">
        <title>Genomic insights into host adaptation between the wheat stripe rust pathogen (Puccinia striiformis f. sp. tritici) and the barley stripe rust pathogen (Puccinia striiformis f. sp. hordei).</title>
        <authorList>
            <person name="Xia C."/>
            <person name="Wang M."/>
            <person name="Yin C."/>
            <person name="Cornejo O.E."/>
            <person name="Hulbert S.H."/>
            <person name="Chen X."/>
        </authorList>
    </citation>
    <scope>NUCLEOTIDE SEQUENCE [LARGE SCALE GENOMIC DNA]</scope>
    <source>
        <strain evidence="9">93TX-2</strain>
    </source>
</reference>
<keyword evidence="9" id="KW-1185">Reference proteome</keyword>
<proteinExistence type="predicted"/>
<reference evidence="8 9" key="1">
    <citation type="submission" date="2017-12" db="EMBL/GenBank/DDBJ databases">
        <title>Gene loss provides genomic basis for host adaptation in cereal stripe rust fungi.</title>
        <authorList>
            <person name="Xia C."/>
        </authorList>
    </citation>
    <scope>NUCLEOTIDE SEQUENCE [LARGE SCALE GENOMIC DNA]</scope>
    <source>
        <strain evidence="8 9">93TX-2</strain>
    </source>
</reference>
<evidence type="ECO:0000256" key="6">
    <source>
        <dbReference type="SAM" id="Phobius"/>
    </source>
</evidence>
<dbReference type="InterPro" id="IPR003807">
    <property type="entry name" value="DUF202"/>
</dbReference>
<dbReference type="InterPro" id="IPR052053">
    <property type="entry name" value="IM_YidH-like"/>
</dbReference>
<feature type="transmembrane region" description="Helical" evidence="6">
    <location>
        <begin position="39"/>
        <end position="59"/>
    </location>
</feature>
<dbReference type="VEuPathDB" id="FungiDB:PSHT_15632"/>
<feature type="transmembrane region" description="Helical" evidence="6">
    <location>
        <begin position="119"/>
        <end position="137"/>
    </location>
</feature>
<evidence type="ECO:0000256" key="3">
    <source>
        <dbReference type="ARBA" id="ARBA00022692"/>
    </source>
</evidence>
<keyword evidence="4 6" id="KW-1133">Transmembrane helix</keyword>
<dbReference type="PANTHER" id="PTHR34187">
    <property type="entry name" value="FGR18P"/>
    <property type="match status" value="1"/>
</dbReference>
<dbReference type="EMBL" id="PKSM01000414">
    <property type="protein sequence ID" value="POV95499.1"/>
    <property type="molecule type" value="Genomic_DNA"/>
</dbReference>
<comment type="caution">
    <text evidence="8">The sequence shown here is derived from an EMBL/GenBank/DDBJ whole genome shotgun (WGS) entry which is preliminary data.</text>
</comment>
<evidence type="ECO:0000256" key="1">
    <source>
        <dbReference type="ARBA" id="ARBA00004651"/>
    </source>
</evidence>
<dbReference type="VEuPathDB" id="FungiDB:PSTT_04174"/>
<dbReference type="Pfam" id="PF02656">
    <property type="entry name" value="DUF202"/>
    <property type="match status" value="1"/>
</dbReference>
<dbReference type="OrthoDB" id="5525680at2759"/>
<keyword evidence="5 6" id="KW-0472">Membrane</keyword>
<name>A0A2S4UE21_9BASI</name>
<evidence type="ECO:0000256" key="2">
    <source>
        <dbReference type="ARBA" id="ARBA00022475"/>
    </source>
</evidence>
<dbReference type="GO" id="GO:0005886">
    <property type="term" value="C:plasma membrane"/>
    <property type="evidence" value="ECO:0007669"/>
    <property type="project" value="UniProtKB-SubCell"/>
</dbReference>
<feature type="transmembrane region" description="Helical" evidence="6">
    <location>
        <begin position="79"/>
        <end position="98"/>
    </location>
</feature>